<name>A0ABV5KC59_9ACTN</name>
<evidence type="ECO:0000256" key="1">
    <source>
        <dbReference type="SAM" id="MobiDB-lite"/>
    </source>
</evidence>
<comment type="caution">
    <text evidence="2">The sequence shown here is derived from an EMBL/GenBank/DDBJ whole genome shotgun (WGS) entry which is preliminary data.</text>
</comment>
<dbReference type="GO" id="GO:0008168">
    <property type="term" value="F:methyltransferase activity"/>
    <property type="evidence" value="ECO:0007669"/>
    <property type="project" value="UniProtKB-KW"/>
</dbReference>
<dbReference type="Gene3D" id="3.40.50.150">
    <property type="entry name" value="Vaccinia Virus protein VP39"/>
    <property type="match status" value="1"/>
</dbReference>
<evidence type="ECO:0000313" key="2">
    <source>
        <dbReference type="EMBL" id="MFB9313239.1"/>
    </source>
</evidence>
<reference evidence="2 3" key="1">
    <citation type="submission" date="2024-09" db="EMBL/GenBank/DDBJ databases">
        <authorList>
            <person name="Sun Q."/>
            <person name="Mori K."/>
        </authorList>
    </citation>
    <scope>NUCLEOTIDE SEQUENCE [LARGE SCALE GENOMIC DNA]</scope>
    <source>
        <strain evidence="2 3">JCM 9626</strain>
    </source>
</reference>
<accession>A0ABV5KC59</accession>
<dbReference type="SUPFAM" id="SSF53335">
    <property type="entry name" value="S-adenosyl-L-methionine-dependent methyltransferases"/>
    <property type="match status" value="1"/>
</dbReference>
<dbReference type="CDD" id="cd02440">
    <property type="entry name" value="AdoMet_MTases"/>
    <property type="match status" value="1"/>
</dbReference>
<feature type="region of interest" description="Disordered" evidence="1">
    <location>
        <begin position="1"/>
        <end position="76"/>
    </location>
</feature>
<evidence type="ECO:0000313" key="3">
    <source>
        <dbReference type="Proteomes" id="UP001589750"/>
    </source>
</evidence>
<keyword evidence="3" id="KW-1185">Reference proteome</keyword>
<dbReference type="Pfam" id="PF13489">
    <property type="entry name" value="Methyltransf_23"/>
    <property type="match status" value="1"/>
</dbReference>
<feature type="compositionally biased region" description="Low complexity" evidence="1">
    <location>
        <begin position="7"/>
        <end position="17"/>
    </location>
</feature>
<dbReference type="GO" id="GO:0032259">
    <property type="term" value="P:methylation"/>
    <property type="evidence" value="ECO:0007669"/>
    <property type="project" value="UniProtKB-KW"/>
</dbReference>
<gene>
    <name evidence="2" type="ORF">ACFFRI_09310</name>
</gene>
<dbReference type="EMBL" id="JBHMDG010000011">
    <property type="protein sequence ID" value="MFB9313239.1"/>
    <property type="molecule type" value="Genomic_DNA"/>
</dbReference>
<dbReference type="Proteomes" id="UP001589750">
    <property type="component" value="Unassembled WGS sequence"/>
</dbReference>
<protein>
    <submittedName>
        <fullName evidence="2">Methyltransferase domain-containing protein</fullName>
    </submittedName>
</protein>
<keyword evidence="2" id="KW-0808">Transferase</keyword>
<keyword evidence="2" id="KW-0489">Methyltransferase</keyword>
<dbReference type="InterPro" id="IPR029063">
    <property type="entry name" value="SAM-dependent_MTases_sf"/>
</dbReference>
<organism evidence="2 3">
    <name type="scientific">Nocardioides plantarum</name>
    <dbReference type="NCBI Taxonomy" id="29299"/>
    <lineage>
        <taxon>Bacteria</taxon>
        <taxon>Bacillati</taxon>
        <taxon>Actinomycetota</taxon>
        <taxon>Actinomycetes</taxon>
        <taxon>Propionibacteriales</taxon>
        <taxon>Nocardioidaceae</taxon>
        <taxon>Nocardioides</taxon>
    </lineage>
</organism>
<sequence length="500" mass="53673">MASSTDRPASAALTTAARRLRRALPGRTAPEREPAIEPAVEPAVEETPAETPTAPSPPTKRPAPQGYGPAGIPGRMIRVVPQPGPVGSRMELEVADPSEAAAVRAGWQLVDAYERLSVSAARQVFGREVDAWRAYADDTIVQLVHAVDDEWTESRESVNNRLRYRRMMDFARAGDRVFDVGFGKGSLAAQLIKGTGVAAYHGIDIVDSYVPEAIELFAANDLADAPITLEKGDLYDLTGDKPELADATLVICCEVLEHVPDPELALRTLADALPEGADLIFSVPLIGRLEGVWGHVTVFGISRLKDMLEGAGLYAHHVEPLSNVWALVVASRDPGPSRRVREAGGRPRTRVEAPLTTHHDFVDVASESVVPAPDSTGSVTVEPAGEARVTCRFTASGGVRFPAEGLESLRLALYFGECRGVEQIHVTASAGGTRTCRWTWTPRDGQLKDWIAVKVRPGEADTRFISGPHKNVAATDEIEVSVVLAEGGTATFDLRASLLP</sequence>
<dbReference type="RefSeq" id="WP_140011415.1">
    <property type="nucleotide sequence ID" value="NZ_JBHMDG010000011.1"/>
</dbReference>
<proteinExistence type="predicted"/>